<dbReference type="PANTHER" id="PTHR47331:SF1">
    <property type="entry name" value="GAG-LIKE PROTEIN"/>
    <property type="match status" value="1"/>
</dbReference>
<protein>
    <recommendedName>
        <fullName evidence="3">Reverse transcriptase domain-containing protein</fullName>
    </recommendedName>
</protein>
<name>A0ABY6LSG1_9ARAC</name>
<dbReference type="InterPro" id="IPR043502">
    <property type="entry name" value="DNA/RNA_pol_sf"/>
</dbReference>
<dbReference type="SUPFAM" id="SSF56672">
    <property type="entry name" value="DNA/RNA polymerases"/>
    <property type="match status" value="1"/>
</dbReference>
<dbReference type="PANTHER" id="PTHR47331">
    <property type="entry name" value="PHD-TYPE DOMAIN-CONTAINING PROTEIN"/>
    <property type="match status" value="1"/>
</dbReference>
<organism evidence="1 2">
    <name type="scientific">Cordylochernes scorpioides</name>
    <dbReference type="NCBI Taxonomy" id="51811"/>
    <lineage>
        <taxon>Eukaryota</taxon>
        <taxon>Metazoa</taxon>
        <taxon>Ecdysozoa</taxon>
        <taxon>Arthropoda</taxon>
        <taxon>Chelicerata</taxon>
        <taxon>Arachnida</taxon>
        <taxon>Pseudoscorpiones</taxon>
        <taxon>Cheliferoidea</taxon>
        <taxon>Chernetidae</taxon>
        <taxon>Cordylochernes</taxon>
    </lineage>
</organism>
<sequence length="510" mass="59436">MNSNPLCCDRAVGLGESRVQCDTKISWVESEYLINELCRKIFGVQWKDRVLADLCQLILTMKIVNILHQGAIKYGHEGQPKAIKTLLGWLFFEEIEIFQKKSRNYQKLHTFNCTLNKWEPIFSLWEEELKTKTDPFEDDLNEIHFETTHERETTGRYIVRLPFKDPSLLGESKPQTINCFLRMEKILKQQPQVYQTYKDFMQEYLDLGHMNDVKENGNDHKAFYLPHHPIIKEKSSTTKLRVVFNASSKTTTGYSYSLNDDIFPLLLRFRSHPIAISADITKMYKQILVHPEDTPYQRIIWRDESGQGIKEYDLKTLTYGTSCAPFLAIRKPFLNHIFYVDDLLADCETVENGRKIIRELDQLLQAGGFKLRQWTSNKPTVLDTLQETDKSTFYVNVESENTLGINLLGINWNPKNDEIGLKKLVIIKNAPTKRNILSQMVKIYDPHGWFAPVMLKIKLMIQTLWAAKLTWDEPIPALQNDLASLHQVQIPRWIRLYELTAYEIHGFSDA</sequence>
<gene>
    <name evidence="1" type="ORF">LAZ67_X000895</name>
</gene>
<dbReference type="EMBL" id="CP092886">
    <property type="protein sequence ID" value="UYV84023.1"/>
    <property type="molecule type" value="Genomic_DNA"/>
</dbReference>
<accession>A0ABY6LSG1</accession>
<dbReference type="Pfam" id="PF05380">
    <property type="entry name" value="Peptidase_A17"/>
    <property type="match status" value="1"/>
</dbReference>
<keyword evidence="2" id="KW-1185">Reference proteome</keyword>
<dbReference type="InterPro" id="IPR008042">
    <property type="entry name" value="Retrotrans_Pao"/>
</dbReference>
<dbReference type="Proteomes" id="UP001235939">
    <property type="component" value="Chromosome X"/>
</dbReference>
<reference evidence="1 2" key="1">
    <citation type="submission" date="2022-03" db="EMBL/GenBank/DDBJ databases">
        <title>A chromosomal length assembly of Cordylochernes scorpioides.</title>
        <authorList>
            <person name="Zeh D."/>
            <person name="Zeh J."/>
        </authorList>
    </citation>
    <scope>NUCLEOTIDE SEQUENCE [LARGE SCALE GENOMIC DNA]</scope>
    <source>
        <strain evidence="1">IN4F17</strain>
        <tissue evidence="1">Whole Body</tissue>
    </source>
</reference>
<evidence type="ECO:0000313" key="1">
    <source>
        <dbReference type="EMBL" id="UYV84023.1"/>
    </source>
</evidence>
<proteinExistence type="predicted"/>
<evidence type="ECO:0008006" key="3">
    <source>
        <dbReference type="Google" id="ProtNLM"/>
    </source>
</evidence>
<evidence type="ECO:0000313" key="2">
    <source>
        <dbReference type="Proteomes" id="UP001235939"/>
    </source>
</evidence>